<name>A0A6J5QFR8_9CAUD</name>
<organism evidence="2">
    <name type="scientific">uncultured Caudovirales phage</name>
    <dbReference type="NCBI Taxonomy" id="2100421"/>
    <lineage>
        <taxon>Viruses</taxon>
        <taxon>Duplodnaviria</taxon>
        <taxon>Heunggongvirae</taxon>
        <taxon>Uroviricota</taxon>
        <taxon>Caudoviricetes</taxon>
        <taxon>Peduoviridae</taxon>
        <taxon>Maltschvirus</taxon>
        <taxon>Maltschvirus maltsch</taxon>
    </lineage>
</organism>
<accession>A0A6J5QFR8</accession>
<evidence type="ECO:0000313" key="2">
    <source>
        <dbReference type="EMBL" id="CAB4183329.1"/>
    </source>
</evidence>
<proteinExistence type="predicted"/>
<evidence type="ECO:0000313" key="3">
    <source>
        <dbReference type="EMBL" id="CAB4200463.1"/>
    </source>
</evidence>
<reference evidence="2" key="1">
    <citation type="submission" date="2020-05" db="EMBL/GenBank/DDBJ databases">
        <authorList>
            <person name="Chiriac C."/>
            <person name="Salcher M."/>
            <person name="Ghai R."/>
            <person name="Kavagutti S V."/>
        </authorList>
    </citation>
    <scope>NUCLEOTIDE SEQUENCE</scope>
</reference>
<dbReference type="EMBL" id="LR798387">
    <property type="protein sequence ID" value="CAB5228223.1"/>
    <property type="molecule type" value="Genomic_DNA"/>
</dbReference>
<dbReference type="EMBL" id="LR796542">
    <property type="protein sequence ID" value="CAB4150217.1"/>
    <property type="molecule type" value="Genomic_DNA"/>
</dbReference>
<dbReference type="EMBL" id="LR797031">
    <property type="protein sequence ID" value="CAB4183329.1"/>
    <property type="molecule type" value="Genomic_DNA"/>
</dbReference>
<gene>
    <name evidence="2" type="ORF">UFOVP1093_47</name>
    <name evidence="3" type="ORF">UFOVP1340_46</name>
    <name evidence="4" type="ORF">UFOVP1448_32</name>
    <name evidence="6" type="ORF">UFOVP1538_3</name>
    <name evidence="5" type="ORF">UFOVP1600_3</name>
    <name evidence="1" type="ORF">UFOVP569_4</name>
</gene>
<dbReference type="EMBL" id="LR797473">
    <property type="protein sequence ID" value="CAB4218230.1"/>
    <property type="molecule type" value="Genomic_DNA"/>
</dbReference>
<evidence type="ECO:0000313" key="6">
    <source>
        <dbReference type="EMBL" id="CAB5228223.1"/>
    </source>
</evidence>
<dbReference type="EMBL" id="LR797290">
    <property type="protein sequence ID" value="CAB4200463.1"/>
    <property type="molecule type" value="Genomic_DNA"/>
</dbReference>
<evidence type="ECO:0000313" key="5">
    <source>
        <dbReference type="EMBL" id="CAB4218230.1"/>
    </source>
</evidence>
<protein>
    <submittedName>
        <fullName evidence="2">Uncharacterized protein</fullName>
    </submittedName>
</protein>
<evidence type="ECO:0000313" key="1">
    <source>
        <dbReference type="EMBL" id="CAB4150217.1"/>
    </source>
</evidence>
<sequence length="159" mass="17552">MTTNETATIDSVIYATLTGDATLMNLLAPNNLPAGYQQSIYAHLVPETDPVSKKTPRPPYIMFTQESGGQQDEYGMALNRAVSMPLYRVTVWDTQTGGGSSVLAQQVTDRIGFLLDGLIREDIDPAVAFRRLHSNLQYEDMDGGKIYISIGSIYKVFCH</sequence>
<dbReference type="EMBL" id="LR797396">
    <property type="protein sequence ID" value="CAB4213504.1"/>
    <property type="molecule type" value="Genomic_DNA"/>
</dbReference>
<evidence type="ECO:0000313" key="4">
    <source>
        <dbReference type="EMBL" id="CAB4213504.1"/>
    </source>
</evidence>